<dbReference type="PANTHER" id="PTHR45641">
    <property type="entry name" value="TETRATRICOPEPTIDE REPEAT PROTEIN (AFU_ORTHOLOGUE AFUA_6G03870)"/>
    <property type="match status" value="1"/>
</dbReference>
<evidence type="ECO:0000256" key="2">
    <source>
        <dbReference type="ARBA" id="ARBA00022803"/>
    </source>
</evidence>
<dbReference type="Gene3D" id="1.25.40.10">
    <property type="entry name" value="Tetratricopeptide repeat domain"/>
    <property type="match status" value="3"/>
</dbReference>
<evidence type="ECO:0000256" key="1">
    <source>
        <dbReference type="ARBA" id="ARBA00022737"/>
    </source>
</evidence>
<dbReference type="InterPro" id="IPR019734">
    <property type="entry name" value="TPR_rpt"/>
</dbReference>
<evidence type="ECO:0000256" key="3">
    <source>
        <dbReference type="PROSITE-ProRule" id="PRU00339"/>
    </source>
</evidence>
<keyword evidence="5" id="KW-0808">Transferase</keyword>
<gene>
    <name evidence="5" type="ORF">L3V18_01910</name>
</gene>
<dbReference type="Pfam" id="PF00069">
    <property type="entry name" value="Pkinase"/>
    <property type="match status" value="1"/>
</dbReference>
<dbReference type="SMART" id="SM00220">
    <property type="entry name" value="S_TKc"/>
    <property type="match status" value="1"/>
</dbReference>
<dbReference type="InterPro" id="IPR011009">
    <property type="entry name" value="Kinase-like_dom_sf"/>
</dbReference>
<reference evidence="5" key="1">
    <citation type="submission" date="2022-01" db="EMBL/GenBank/DDBJ databases">
        <title>Lysobacter chinensis sp. nov., a bacterium isolated from cow dung compost.</title>
        <authorList>
            <person name="Liu Y."/>
        </authorList>
    </citation>
    <scope>NUCLEOTIDE SEQUENCE</scope>
    <source>
        <strain evidence="5">TLK-CK17</strain>
    </source>
</reference>
<keyword evidence="1" id="KW-0677">Repeat</keyword>
<dbReference type="Gene3D" id="3.30.200.20">
    <property type="entry name" value="Phosphorylase Kinase, domain 1"/>
    <property type="match status" value="1"/>
</dbReference>
<dbReference type="Gene3D" id="1.10.510.10">
    <property type="entry name" value="Transferase(Phosphotransferase) domain 1"/>
    <property type="match status" value="1"/>
</dbReference>
<keyword evidence="2 3" id="KW-0802">TPR repeat</keyword>
<protein>
    <submittedName>
        <fullName evidence="5">Serine/threonine-protein kinase</fullName>
    </submittedName>
</protein>
<reference evidence="5" key="2">
    <citation type="submission" date="2022-01" db="EMBL/GenBank/DDBJ databases">
        <authorList>
            <person name="Zhou L.Y."/>
        </authorList>
    </citation>
    <scope>NUCLEOTIDE SEQUENCE</scope>
    <source>
        <strain evidence="5">TLK-CK17</strain>
    </source>
</reference>
<proteinExistence type="predicted"/>
<dbReference type="Pfam" id="PF13176">
    <property type="entry name" value="TPR_7"/>
    <property type="match status" value="1"/>
</dbReference>
<dbReference type="SUPFAM" id="SSF56112">
    <property type="entry name" value="Protein kinase-like (PK-like)"/>
    <property type="match status" value="1"/>
</dbReference>
<dbReference type="GO" id="GO:0016301">
    <property type="term" value="F:kinase activity"/>
    <property type="evidence" value="ECO:0007669"/>
    <property type="project" value="UniProtKB-KW"/>
</dbReference>
<comment type="caution">
    <text evidence="5">The sequence shown here is derived from an EMBL/GenBank/DDBJ whole genome shotgun (WGS) entry which is preliminary data.</text>
</comment>
<dbReference type="InterPro" id="IPR008271">
    <property type="entry name" value="Ser/Thr_kinase_AS"/>
</dbReference>
<keyword evidence="5" id="KW-0418">Kinase</keyword>
<dbReference type="Pfam" id="PF13374">
    <property type="entry name" value="TPR_10"/>
    <property type="match status" value="1"/>
</dbReference>
<dbReference type="Pfam" id="PF13424">
    <property type="entry name" value="TPR_12"/>
    <property type="match status" value="4"/>
</dbReference>
<dbReference type="PANTHER" id="PTHR45641:SF19">
    <property type="entry name" value="NEPHROCYSTIN-3"/>
    <property type="match status" value="1"/>
</dbReference>
<dbReference type="PROSITE" id="PS50011">
    <property type="entry name" value="PROTEIN_KINASE_DOM"/>
    <property type="match status" value="1"/>
</dbReference>
<evidence type="ECO:0000259" key="4">
    <source>
        <dbReference type="PROSITE" id="PS50011"/>
    </source>
</evidence>
<evidence type="ECO:0000313" key="6">
    <source>
        <dbReference type="Proteomes" id="UP001430796"/>
    </source>
</evidence>
<dbReference type="Proteomes" id="UP001430796">
    <property type="component" value="Unassembled WGS sequence"/>
</dbReference>
<organism evidence="5 6">
    <name type="scientific">Marilutibacter chinensis</name>
    <dbReference type="NCBI Taxonomy" id="2912247"/>
    <lineage>
        <taxon>Bacteria</taxon>
        <taxon>Pseudomonadati</taxon>
        <taxon>Pseudomonadota</taxon>
        <taxon>Gammaproteobacteria</taxon>
        <taxon>Lysobacterales</taxon>
        <taxon>Lysobacteraceae</taxon>
        <taxon>Marilutibacter</taxon>
    </lineage>
</organism>
<dbReference type="PROSITE" id="PS50005">
    <property type="entry name" value="TPR"/>
    <property type="match status" value="1"/>
</dbReference>
<dbReference type="InterPro" id="IPR000719">
    <property type="entry name" value="Prot_kinase_dom"/>
</dbReference>
<dbReference type="EMBL" id="JAKJPO010000001">
    <property type="protein sequence ID" value="MCF7220549.1"/>
    <property type="molecule type" value="Genomic_DNA"/>
</dbReference>
<accession>A0ABS9HQN6</accession>
<dbReference type="SUPFAM" id="SSF48452">
    <property type="entry name" value="TPR-like"/>
    <property type="match status" value="3"/>
</dbReference>
<dbReference type="RefSeq" id="WP_237052912.1">
    <property type="nucleotide sequence ID" value="NZ_JAKJPO010000001.1"/>
</dbReference>
<sequence>MSDQDPPPGVPRTPDPRQRIDALFEQALDLDEAARVALLDRETAGDPALRAEVEALLELAGREAPQLRPDALLEGALLRAWAAEHGDGHAAATGLDGDASGLQLGHWRLLRRLGQGGMGTVYLAERVNAGFRQLGALKRLHVALGSSEFLHRFAQERQILASLNHPGIARLLDGGRDDDGHPFLVMEYVEGEPLDRYCDDRRLDIGQRLALFVRICEAVAHAHRHLIVHRDIKPSNIVVTADGEVKLLDFGIAKVLGDAEAPLQPLTRTAMRVFTPEYAAPEQVTGAAATTATDVYQLGLLLYELLGGHRAQETGAGSAAALERAICDSEPVRPSQRIDSEVAAARGTTASALRRRLRGDLDNIVLKALRKVPERRYDSALALAEDIGRWRRRRPVHARPEGIAYRGWKFVRRHPFGIAASAAMLAMLVAYAVTVTRQANTIAHERDRAQAEATKARQVQALVLQLFEGADPTLSGGTKLSARELLDRGWEGIERELGGQPEARAELLDTVGEAYRQLGEYERAGPLFTQALSIAREHAGTAPLQLARALRSRGRLHSDLGEFEQAEALLRDALAHYRRALGEPHVEIANTLGDLGFMLTRAADYPAAERVHRDALEMRRRLFGNEHPDVADSLVKLGMALRNQGNYAAAEPLLSEALAIRRRLLPPSHPHLAHNMSDLALLRADLGEYDSAESLYRESLTLTAHAHGRRHPHVATVLNNLARLLQAQRRFDEAESLLREALDIRRQALGDIHHTVAMNLNDLGQVRAEAGDLESAEQLYLEALSTYAPDHPWRAATISNLGQLAERRGDLLEAERLYVEALEGQRNHYGADHDRVANVLVPLGTVLHRQGRLDDAEASLRQALDIYRLRLRPGHPRVAGALLPLGLLLAERGRDAEATALLEEAVRIRHAAYGDGDVRTTEATQALTRLRRH</sequence>
<name>A0ABS9HQN6_9GAMM</name>
<keyword evidence="6" id="KW-1185">Reference proteome</keyword>
<dbReference type="InterPro" id="IPR011990">
    <property type="entry name" value="TPR-like_helical_dom_sf"/>
</dbReference>
<evidence type="ECO:0000313" key="5">
    <source>
        <dbReference type="EMBL" id="MCF7220549.1"/>
    </source>
</evidence>
<dbReference type="PROSITE" id="PS00108">
    <property type="entry name" value="PROTEIN_KINASE_ST"/>
    <property type="match status" value="1"/>
</dbReference>
<dbReference type="SMART" id="SM00028">
    <property type="entry name" value="TPR"/>
    <property type="match status" value="10"/>
</dbReference>
<feature type="repeat" description="TPR" evidence="3">
    <location>
        <begin position="505"/>
        <end position="538"/>
    </location>
</feature>
<feature type="domain" description="Protein kinase" evidence="4">
    <location>
        <begin position="107"/>
        <end position="391"/>
    </location>
</feature>
<dbReference type="CDD" id="cd14014">
    <property type="entry name" value="STKc_PknB_like"/>
    <property type="match status" value="1"/>
</dbReference>